<feature type="compositionally biased region" description="Polar residues" evidence="1">
    <location>
        <begin position="257"/>
        <end position="272"/>
    </location>
</feature>
<evidence type="ECO:0000313" key="3">
    <source>
        <dbReference type="Proteomes" id="UP000019763"/>
    </source>
</evidence>
<dbReference type="VEuPathDB" id="CryptoDB:GNI_127260"/>
<reference evidence="2" key="1">
    <citation type="submission" date="2013-12" db="EMBL/GenBank/DDBJ databases">
        <authorList>
            <person name="Omoto C.K."/>
            <person name="Sibley D."/>
            <person name="Venepally P."/>
            <person name="Hadjithomas M."/>
            <person name="Karamycheva S."/>
            <person name="Brunk B."/>
            <person name="Roos D."/>
            <person name="Caler E."/>
            <person name="Lorenzi H."/>
        </authorList>
    </citation>
    <scope>NUCLEOTIDE SEQUENCE</scope>
</reference>
<dbReference type="Proteomes" id="UP000019763">
    <property type="component" value="Unassembled WGS sequence"/>
</dbReference>
<keyword evidence="3" id="KW-1185">Reference proteome</keyword>
<gene>
    <name evidence="2" type="ORF">GNI_127260</name>
</gene>
<evidence type="ECO:0000256" key="1">
    <source>
        <dbReference type="SAM" id="MobiDB-lite"/>
    </source>
</evidence>
<proteinExistence type="predicted"/>
<name>A0A023B2D0_GRENI</name>
<dbReference type="AlphaFoldDB" id="A0A023B2D0"/>
<feature type="region of interest" description="Disordered" evidence="1">
    <location>
        <begin position="241"/>
        <end position="274"/>
    </location>
</feature>
<dbReference type="EMBL" id="AFNH02000949">
    <property type="protein sequence ID" value="EZG49311.1"/>
    <property type="molecule type" value="Genomic_DNA"/>
</dbReference>
<evidence type="ECO:0000313" key="2">
    <source>
        <dbReference type="EMBL" id="EZG49311.1"/>
    </source>
</evidence>
<organism evidence="2 3">
    <name type="scientific">Gregarina niphandrodes</name>
    <name type="common">Septate eugregarine</name>
    <dbReference type="NCBI Taxonomy" id="110365"/>
    <lineage>
        <taxon>Eukaryota</taxon>
        <taxon>Sar</taxon>
        <taxon>Alveolata</taxon>
        <taxon>Apicomplexa</taxon>
        <taxon>Conoidasida</taxon>
        <taxon>Gregarinasina</taxon>
        <taxon>Eugregarinorida</taxon>
        <taxon>Gregarinidae</taxon>
        <taxon>Gregarina</taxon>
    </lineage>
</organism>
<protein>
    <submittedName>
        <fullName evidence="2">Uncharacterized protein</fullName>
    </submittedName>
</protein>
<accession>A0A023B2D0</accession>
<sequence>MTVQRCHELAKSLKAEKLLPAKVDPCGEEHGEAGAVKALDPYQDFEPCGNISGRVRELEMRVAEASAKSVNEMAEWKKRKGVKFSWLVKNFERVPQPPLSPRSQSNRAKMVQELKLKFGEVKPVRVAGIDFKTDLTCPATPAIPKVTSRKTGDLISRRLSEIQSPPSLRGRTPLDQDPVASIKDSIFLKSRQAASVDHGLPGGATGEAKTVMVEAGTGAALAGAALAGAALAGAGATEIKATGDGGERGHSVGRGRSLSSCGASGTRSVSRSCDTRTKMVRSRRAMERAMEARRVEDADCRRMHPGLAISEQREVSDHGVQLVSPGHNELAESALSAANTASAGRITVPSGLAMGLGVAKMWEWVFKFRQSLGEAHKVAKAHVHTLTTMLAAMSNPVSTNVVKFDWLAWEGLRATVLSEYSQITTGLQNMTHWQTVVNRLAQQLNVQLLAAPTGDDDRTFTLSTEQQATVEAAANWILSLQSLPTARTWDKLLKRMNAQAVVSGGVDGKPLHFNIVSL</sequence>
<dbReference type="GeneID" id="22914468"/>
<comment type="caution">
    <text evidence="2">The sequence shown here is derived from an EMBL/GenBank/DDBJ whole genome shotgun (WGS) entry which is preliminary data.</text>
</comment>
<dbReference type="RefSeq" id="XP_011132047.1">
    <property type="nucleotide sequence ID" value="XM_011133745.1"/>
</dbReference>